<keyword evidence="6" id="KW-0812">Transmembrane</keyword>
<feature type="transmembrane region" description="Helical" evidence="6">
    <location>
        <begin position="42"/>
        <end position="60"/>
    </location>
</feature>
<dbReference type="OrthoDB" id="5511599at2759"/>
<dbReference type="AlphaFoldDB" id="A0A2P7Z2U0"/>
<evidence type="ECO:0000256" key="3">
    <source>
        <dbReference type="ARBA" id="ARBA00023128"/>
    </source>
</evidence>
<dbReference type="Pfam" id="PF02238">
    <property type="entry name" value="COX7a"/>
    <property type="match status" value="1"/>
</dbReference>
<keyword evidence="2" id="KW-0999">Mitochondrion inner membrane</keyword>
<evidence type="ECO:0000256" key="2">
    <source>
        <dbReference type="ARBA" id="ARBA00022792"/>
    </source>
</evidence>
<keyword evidence="3" id="KW-0496">Mitochondrion</keyword>
<accession>A0A2P7Z2U0</accession>
<dbReference type="EMBL" id="PTQR01000006">
    <property type="protein sequence ID" value="TKX27190.1"/>
    <property type="molecule type" value="Genomic_DNA"/>
</dbReference>
<protein>
    <submittedName>
        <fullName evidence="8">Cytochrome-c oxidase-like protein</fullName>
    </submittedName>
</protein>
<feature type="region of interest" description="Disordered" evidence="5">
    <location>
        <begin position="1"/>
        <end position="22"/>
    </location>
</feature>
<evidence type="ECO:0000256" key="5">
    <source>
        <dbReference type="SAM" id="MobiDB-lite"/>
    </source>
</evidence>
<comment type="subcellular location">
    <subcellularLocation>
        <location evidence="1">Mitochondrion inner membrane</location>
    </subcellularLocation>
</comment>
<dbReference type="InterPro" id="IPR039297">
    <property type="entry name" value="COX7a"/>
</dbReference>
<evidence type="ECO:0000313" key="8">
    <source>
        <dbReference type="EMBL" id="TKX27190.1"/>
    </source>
</evidence>
<sequence>MAGSGSFPGLNRRNNVPDWQRLHQNHDGVRQWNKGPRAKLMLYPYYALMITTTTASMYMMTRMVFGKKTWWG</sequence>
<keyword evidence="9" id="KW-1185">Reference proteome</keyword>
<proteinExistence type="predicted"/>
<evidence type="ECO:0000256" key="6">
    <source>
        <dbReference type="SAM" id="Phobius"/>
    </source>
</evidence>
<dbReference type="GO" id="GO:0005743">
    <property type="term" value="C:mitochondrial inner membrane"/>
    <property type="evidence" value="ECO:0007669"/>
    <property type="project" value="UniProtKB-SubCell"/>
</dbReference>
<dbReference type="STRING" id="40998.A0A2P7Z2U0"/>
<reference evidence="7 9" key="1">
    <citation type="submission" date="2017-05" db="EMBL/GenBank/DDBJ databases">
        <title>Draft genome sequence of Elsinoe australis.</title>
        <authorList>
            <person name="Cheng Q."/>
        </authorList>
    </citation>
    <scope>NUCLEOTIDE SEQUENCE [LARGE SCALE GENOMIC DNA]</scope>
    <source>
        <strain evidence="7 9">NL1</strain>
    </source>
</reference>
<evidence type="ECO:0000313" key="9">
    <source>
        <dbReference type="Proteomes" id="UP000243723"/>
    </source>
</evidence>
<comment type="caution">
    <text evidence="7">The sequence shown here is derived from an EMBL/GenBank/DDBJ whole genome shotgun (WGS) entry which is preliminary data.</text>
</comment>
<dbReference type="Proteomes" id="UP000308133">
    <property type="component" value="Unassembled WGS sequence"/>
</dbReference>
<evidence type="ECO:0000256" key="4">
    <source>
        <dbReference type="ARBA" id="ARBA00023136"/>
    </source>
</evidence>
<reference evidence="8 10" key="2">
    <citation type="submission" date="2018-02" db="EMBL/GenBank/DDBJ databases">
        <title>Draft genome sequences of Elsinoe sp., causing black scab on jojoba.</title>
        <authorList>
            <person name="Stodart B."/>
            <person name="Jeffress S."/>
            <person name="Ash G."/>
            <person name="Arun Chinnappa K."/>
        </authorList>
    </citation>
    <scope>NUCLEOTIDE SEQUENCE [LARGE SCALE GENOMIC DNA]</scope>
    <source>
        <strain evidence="8 10">Hillstone_2</strain>
    </source>
</reference>
<evidence type="ECO:0000313" key="10">
    <source>
        <dbReference type="Proteomes" id="UP000308133"/>
    </source>
</evidence>
<evidence type="ECO:0000256" key="1">
    <source>
        <dbReference type="ARBA" id="ARBA00004273"/>
    </source>
</evidence>
<dbReference type="EMBL" id="NHZQ01000335">
    <property type="protein sequence ID" value="PSK42524.1"/>
    <property type="molecule type" value="Genomic_DNA"/>
</dbReference>
<dbReference type="Proteomes" id="UP000243723">
    <property type="component" value="Unassembled WGS sequence"/>
</dbReference>
<keyword evidence="4 6" id="KW-0472">Membrane</keyword>
<evidence type="ECO:0000313" key="7">
    <source>
        <dbReference type="EMBL" id="PSK42524.1"/>
    </source>
</evidence>
<organism evidence="7 9">
    <name type="scientific">Elsinoe australis</name>
    <dbReference type="NCBI Taxonomy" id="40998"/>
    <lineage>
        <taxon>Eukaryota</taxon>
        <taxon>Fungi</taxon>
        <taxon>Dikarya</taxon>
        <taxon>Ascomycota</taxon>
        <taxon>Pezizomycotina</taxon>
        <taxon>Dothideomycetes</taxon>
        <taxon>Dothideomycetidae</taxon>
        <taxon>Myriangiales</taxon>
        <taxon>Elsinoaceae</taxon>
        <taxon>Elsinoe</taxon>
    </lineage>
</organism>
<name>A0A2P7Z2U0_9PEZI</name>
<gene>
    <name evidence="7" type="ORF">B9Z65_4438</name>
    <name evidence="8" type="ORF">C1H76_0484</name>
</gene>
<keyword evidence="6" id="KW-1133">Transmembrane helix</keyword>